<dbReference type="EMBL" id="ASPP01001311">
    <property type="protein sequence ID" value="ETO35765.1"/>
    <property type="molecule type" value="Genomic_DNA"/>
</dbReference>
<feature type="transmembrane region" description="Helical" evidence="6">
    <location>
        <begin position="208"/>
        <end position="227"/>
    </location>
</feature>
<evidence type="ECO:0000256" key="6">
    <source>
        <dbReference type="SAM" id="Phobius"/>
    </source>
</evidence>
<feature type="transmembrane region" description="Helical" evidence="6">
    <location>
        <begin position="91"/>
        <end position="109"/>
    </location>
</feature>
<name>X6PB40_RETFI</name>
<proteinExistence type="predicted"/>
<dbReference type="AlphaFoldDB" id="X6PB40"/>
<comment type="caution">
    <text evidence="7">The sequence shown here is derived from an EMBL/GenBank/DDBJ whole genome shotgun (WGS) entry which is preliminary data.</text>
</comment>
<evidence type="ECO:0000313" key="8">
    <source>
        <dbReference type="Proteomes" id="UP000023152"/>
    </source>
</evidence>
<organism evidence="7 8">
    <name type="scientific">Reticulomyxa filosa</name>
    <dbReference type="NCBI Taxonomy" id="46433"/>
    <lineage>
        <taxon>Eukaryota</taxon>
        <taxon>Sar</taxon>
        <taxon>Rhizaria</taxon>
        <taxon>Retaria</taxon>
        <taxon>Foraminifera</taxon>
        <taxon>Monothalamids</taxon>
        <taxon>Reticulomyxidae</taxon>
        <taxon>Reticulomyxa</taxon>
    </lineage>
</organism>
<evidence type="ECO:0000256" key="1">
    <source>
        <dbReference type="ARBA" id="ARBA00004141"/>
    </source>
</evidence>
<feature type="transmembrane region" description="Helical" evidence="6">
    <location>
        <begin position="22"/>
        <end position="44"/>
    </location>
</feature>
<keyword evidence="4 6" id="KW-0472">Membrane</keyword>
<reference evidence="7 8" key="1">
    <citation type="journal article" date="2013" name="Curr. Biol.">
        <title>The Genome of the Foraminiferan Reticulomyxa filosa.</title>
        <authorList>
            <person name="Glockner G."/>
            <person name="Hulsmann N."/>
            <person name="Schleicher M."/>
            <person name="Noegel A.A."/>
            <person name="Eichinger L."/>
            <person name="Gallinger C."/>
            <person name="Pawlowski J."/>
            <person name="Sierra R."/>
            <person name="Euteneuer U."/>
            <person name="Pillet L."/>
            <person name="Moustafa A."/>
            <person name="Platzer M."/>
            <person name="Groth M."/>
            <person name="Szafranski K."/>
            <person name="Schliwa M."/>
        </authorList>
    </citation>
    <scope>NUCLEOTIDE SEQUENCE [LARGE SCALE GENOMIC DNA]</scope>
</reference>
<evidence type="ECO:0000256" key="3">
    <source>
        <dbReference type="ARBA" id="ARBA00022989"/>
    </source>
</evidence>
<dbReference type="OrthoDB" id="408493at2759"/>
<keyword evidence="2 6" id="KW-0812">Transmembrane</keyword>
<accession>X6PB40</accession>
<keyword evidence="3 6" id="KW-1133">Transmembrane helix</keyword>
<evidence type="ECO:0000256" key="5">
    <source>
        <dbReference type="SAM" id="MobiDB-lite"/>
    </source>
</evidence>
<protein>
    <submittedName>
        <fullName evidence="7">UDP-N-acetylglucosamine transporter</fullName>
    </submittedName>
</protein>
<dbReference type="Proteomes" id="UP000023152">
    <property type="component" value="Unassembled WGS sequence"/>
</dbReference>
<feature type="transmembrane region" description="Helical" evidence="6">
    <location>
        <begin position="56"/>
        <end position="79"/>
    </location>
</feature>
<comment type="subcellular location">
    <subcellularLocation>
        <location evidence="1">Membrane</location>
        <topology evidence="1">Multi-pass membrane protein</topology>
    </subcellularLocation>
</comment>
<gene>
    <name evidence="7" type="ORF">RFI_01299</name>
</gene>
<dbReference type="PANTHER" id="PTHR10231">
    <property type="entry name" value="NUCLEOTIDE-SUGAR TRANSMEMBRANE TRANSPORTER"/>
    <property type="match status" value="1"/>
</dbReference>
<sequence>MAAVTSGFSGVFVEREFKSSSLWIRNIQLGLFGCISTLANSYFFGDWDQVISKYGFLHAFTFSTWVVVALNVFGGYLVAVLIKEASNQAKAFAAGIAIVLIVFLSKFFFQSQLTFLFFVGLFFTLAANYVYFKEGERLTKPNPTFAPVPDKNSRAHSKHNTKDRDGHDSSDDGLELGLRNTKSFTHKIFFYFFFFFFFFGNIKQKFKLIKLIVNLIMFCYLFLFYLFKEN</sequence>
<feature type="compositionally biased region" description="Basic and acidic residues" evidence="5">
    <location>
        <begin position="160"/>
        <end position="170"/>
    </location>
</feature>
<feature type="region of interest" description="Disordered" evidence="5">
    <location>
        <begin position="142"/>
        <end position="171"/>
    </location>
</feature>
<dbReference type="InterPro" id="IPR007271">
    <property type="entry name" value="Nuc_sug_transpt"/>
</dbReference>
<dbReference type="GO" id="GO:0000139">
    <property type="term" value="C:Golgi membrane"/>
    <property type="evidence" value="ECO:0007669"/>
    <property type="project" value="InterPro"/>
</dbReference>
<feature type="transmembrane region" description="Helical" evidence="6">
    <location>
        <begin position="184"/>
        <end position="202"/>
    </location>
</feature>
<evidence type="ECO:0000313" key="7">
    <source>
        <dbReference type="EMBL" id="ETO35765.1"/>
    </source>
</evidence>
<evidence type="ECO:0000256" key="2">
    <source>
        <dbReference type="ARBA" id="ARBA00022692"/>
    </source>
</evidence>
<keyword evidence="8" id="KW-1185">Reference proteome</keyword>
<dbReference type="Pfam" id="PF04142">
    <property type="entry name" value="Nuc_sug_transp"/>
    <property type="match status" value="1"/>
</dbReference>
<evidence type="ECO:0000256" key="4">
    <source>
        <dbReference type="ARBA" id="ARBA00023136"/>
    </source>
</evidence>
<feature type="transmembrane region" description="Helical" evidence="6">
    <location>
        <begin position="115"/>
        <end position="132"/>
    </location>
</feature>
<dbReference type="GO" id="GO:0015165">
    <property type="term" value="F:pyrimidine nucleotide-sugar transmembrane transporter activity"/>
    <property type="evidence" value="ECO:0007669"/>
    <property type="project" value="InterPro"/>
</dbReference>